<sequence>MNVTDIIDLVKLGKASAKSHMRNLIEIAAADGNLGTEEQRLLEYAALRNNISRDELKTIQANTAKVKFEVPRGDREKFNQLYDLVHMMSVDKNVHIEELRLCEIFAIRFGYRKEVVREMIELIRQNIEKWIGPKETMDAVVKSMKVYE</sequence>
<keyword evidence="2" id="KW-1185">Reference proteome</keyword>
<dbReference type="AlphaFoldDB" id="A0A364Y5G7"/>
<dbReference type="RefSeq" id="WP_112746059.1">
    <property type="nucleotide sequence ID" value="NZ_QMFY01000002.1"/>
</dbReference>
<accession>A0A364Y5G7</accession>
<proteinExistence type="predicted"/>
<dbReference type="EMBL" id="QMFY01000002">
    <property type="protein sequence ID" value="RAW02236.1"/>
    <property type="molecule type" value="Genomic_DNA"/>
</dbReference>
<dbReference type="InterPro" id="IPR029024">
    <property type="entry name" value="TerB-like"/>
</dbReference>
<name>A0A364Y5G7_9BACT</name>
<dbReference type="OrthoDB" id="980637at2"/>
<evidence type="ECO:0000313" key="2">
    <source>
        <dbReference type="Proteomes" id="UP000251889"/>
    </source>
</evidence>
<evidence type="ECO:0008006" key="3">
    <source>
        <dbReference type="Google" id="ProtNLM"/>
    </source>
</evidence>
<organism evidence="1 2">
    <name type="scientific">Pseudochryseolinea flava</name>
    <dbReference type="NCBI Taxonomy" id="2059302"/>
    <lineage>
        <taxon>Bacteria</taxon>
        <taxon>Pseudomonadati</taxon>
        <taxon>Bacteroidota</taxon>
        <taxon>Cytophagia</taxon>
        <taxon>Cytophagales</taxon>
        <taxon>Fulvivirgaceae</taxon>
        <taxon>Pseudochryseolinea</taxon>
    </lineage>
</organism>
<reference evidence="1 2" key="1">
    <citation type="submission" date="2018-06" db="EMBL/GenBank/DDBJ databases">
        <title>Chryseolinea flavus sp. nov., a member of the phylum Bacteroidetes isolated from soil.</title>
        <authorList>
            <person name="Li Y."/>
            <person name="Wang J."/>
        </authorList>
    </citation>
    <scope>NUCLEOTIDE SEQUENCE [LARGE SCALE GENOMIC DNA]</scope>
    <source>
        <strain evidence="1 2">SDU1-6</strain>
    </source>
</reference>
<dbReference type="SUPFAM" id="SSF158682">
    <property type="entry name" value="TerB-like"/>
    <property type="match status" value="1"/>
</dbReference>
<gene>
    <name evidence="1" type="ORF">DQQ10_06755</name>
</gene>
<protein>
    <recommendedName>
        <fullName evidence="3">TerB family tellurite resistance protein</fullName>
    </recommendedName>
</protein>
<dbReference type="Proteomes" id="UP000251889">
    <property type="component" value="Unassembled WGS sequence"/>
</dbReference>
<dbReference type="Gene3D" id="1.10.3680.10">
    <property type="entry name" value="TerB-like"/>
    <property type="match status" value="2"/>
</dbReference>
<evidence type="ECO:0000313" key="1">
    <source>
        <dbReference type="EMBL" id="RAW02236.1"/>
    </source>
</evidence>
<comment type="caution">
    <text evidence="1">The sequence shown here is derived from an EMBL/GenBank/DDBJ whole genome shotgun (WGS) entry which is preliminary data.</text>
</comment>